<proteinExistence type="predicted"/>
<dbReference type="Proteomes" id="UP001140091">
    <property type="component" value="Unassembled WGS sequence"/>
</dbReference>
<feature type="region of interest" description="Disordered" evidence="1">
    <location>
        <begin position="1"/>
        <end position="57"/>
    </location>
</feature>
<gene>
    <name evidence="2" type="ORF">H1R20_g2771</name>
</gene>
<comment type="caution">
    <text evidence="2">The sequence shown here is derived from an EMBL/GenBank/DDBJ whole genome shotgun (WGS) entry which is preliminary data.</text>
</comment>
<reference evidence="2" key="1">
    <citation type="submission" date="2022-06" db="EMBL/GenBank/DDBJ databases">
        <title>Genome Sequence of Candolleomyces eurysporus.</title>
        <authorList>
            <person name="Buettner E."/>
        </authorList>
    </citation>
    <scope>NUCLEOTIDE SEQUENCE</scope>
    <source>
        <strain evidence="2">VTCC 930004</strain>
    </source>
</reference>
<keyword evidence="3" id="KW-1185">Reference proteome</keyword>
<feature type="non-terminal residue" evidence="2">
    <location>
        <position position="326"/>
    </location>
</feature>
<dbReference type="AlphaFoldDB" id="A0A9W8MMW3"/>
<dbReference type="InterPro" id="IPR029063">
    <property type="entry name" value="SAM-dependent_MTases_sf"/>
</dbReference>
<organism evidence="2 3">
    <name type="scientific">Candolleomyces eurysporus</name>
    <dbReference type="NCBI Taxonomy" id="2828524"/>
    <lineage>
        <taxon>Eukaryota</taxon>
        <taxon>Fungi</taxon>
        <taxon>Dikarya</taxon>
        <taxon>Basidiomycota</taxon>
        <taxon>Agaricomycotina</taxon>
        <taxon>Agaricomycetes</taxon>
        <taxon>Agaricomycetidae</taxon>
        <taxon>Agaricales</taxon>
        <taxon>Agaricineae</taxon>
        <taxon>Psathyrellaceae</taxon>
        <taxon>Candolleomyces</taxon>
    </lineage>
</organism>
<evidence type="ECO:0000313" key="2">
    <source>
        <dbReference type="EMBL" id="KAJ2934299.1"/>
    </source>
</evidence>
<accession>A0A9W8MMW3</accession>
<dbReference type="Gene3D" id="3.40.50.150">
    <property type="entry name" value="Vaccinia Virus protein VP39"/>
    <property type="match status" value="1"/>
</dbReference>
<dbReference type="OrthoDB" id="2013972at2759"/>
<dbReference type="SUPFAM" id="SSF53335">
    <property type="entry name" value="S-adenosyl-L-methionine-dependent methyltransferases"/>
    <property type="match status" value="1"/>
</dbReference>
<evidence type="ECO:0000313" key="3">
    <source>
        <dbReference type="Proteomes" id="UP001140091"/>
    </source>
</evidence>
<name>A0A9W8MMW3_9AGAR</name>
<protein>
    <recommendedName>
        <fullName evidence="4">S-adenosyl-L-methionine-dependent methyltransferase</fullName>
    </recommendedName>
</protein>
<dbReference type="EMBL" id="JANBPK010000720">
    <property type="protein sequence ID" value="KAJ2934299.1"/>
    <property type="molecule type" value="Genomic_DNA"/>
</dbReference>
<evidence type="ECO:0000256" key="1">
    <source>
        <dbReference type="SAM" id="MobiDB-lite"/>
    </source>
</evidence>
<evidence type="ECO:0008006" key="4">
    <source>
        <dbReference type="Google" id="ProtNLM"/>
    </source>
</evidence>
<sequence>MASLTLDIDWNDDQGYSSETDKMSTTDDDVPPSPMSSDTSFSDCDSRSMRSASPSSVVSMSSSMREAAYREEYGRHLNNYSEVYRLPADTEELERLHKQHLLFIEVMGGKYCPPMAEVMQEDHSSTRPKSVLDLGCGSLMLLEISPIVKLSVWIWFPCKQLFNRDAPENCRSEVDDINLGMEHYYNEFDVVHTRLVSSGVRDYKALINEISHLIIPGGLIDVTEWDFHAYDENYQRIELDVNELGPPWWPRFLAFAEEAIRAFGGDGDAATNLYDSVAGTGAFQEVTYRDFWMSSCPWTKGSEFQMKIGQGMMEDIFSFLKDKRQA</sequence>